<dbReference type="InterPro" id="IPR036397">
    <property type="entry name" value="RNaseH_sf"/>
</dbReference>
<dbReference type="AlphaFoldDB" id="A0A3B4CAW1"/>
<reference evidence="4 5" key="1">
    <citation type="submission" date="2020-10" db="EMBL/GenBank/DDBJ databases">
        <title>Pygocentrus nattereri (red-bellied piranha) genome, fPygNat1, primary haplotype.</title>
        <authorList>
            <person name="Myers G."/>
            <person name="Meyer A."/>
            <person name="Karagic N."/>
            <person name="Pippel M."/>
            <person name="Winkler S."/>
            <person name="Tracey A."/>
            <person name="Wood J."/>
            <person name="Formenti G."/>
            <person name="Howe K."/>
            <person name="Fedrigo O."/>
            <person name="Jarvis E.D."/>
        </authorList>
    </citation>
    <scope>NUCLEOTIDE SEQUENCE [LARGE SCALE GENOMIC DNA]</scope>
</reference>
<keyword evidence="1" id="KW-0175">Coiled coil</keyword>
<feature type="domain" description="Nuclear receptor-binding factor 2 C-terminal" evidence="3">
    <location>
        <begin position="109"/>
        <end position="167"/>
    </location>
</feature>
<sequence length="213" mass="24489">MSRSTHQRHVAPQTVQELADALVQVWEEIPQETIHHLIRSMPRRCREVKLSLELQRGRHLQQQRLIRDTWKKGKLAKKPSIYTKETPLPPTQSPPATLTTSPKAIWCVAQESPQGCKAAKDDCTRLEEQSMAIADLRKALAVLLKENEKLLEENESLKVENARLKRDSYTDQQSPLLTPLLNSVEATQWPLLLDLPLLHLPPDLQEEIRLLWD</sequence>
<evidence type="ECO:0000259" key="3">
    <source>
        <dbReference type="Pfam" id="PF08961"/>
    </source>
</evidence>
<dbReference type="PANTHER" id="PTHR14964:SF2">
    <property type="entry name" value="NUCLEAR RECEPTOR-BINDING FACTOR 2"/>
    <property type="match status" value="1"/>
</dbReference>
<evidence type="ECO:0000256" key="2">
    <source>
        <dbReference type="SAM" id="MobiDB-lite"/>
    </source>
</evidence>
<dbReference type="SUPFAM" id="SSF140361">
    <property type="entry name" value="MIT domain-like"/>
    <property type="match status" value="1"/>
</dbReference>
<proteinExistence type="predicted"/>
<dbReference type="Proteomes" id="UP001501920">
    <property type="component" value="Chromosome 10"/>
</dbReference>
<reference evidence="4" key="3">
    <citation type="submission" date="2025-09" db="UniProtKB">
        <authorList>
            <consortium name="Ensembl"/>
        </authorList>
    </citation>
    <scope>IDENTIFICATION</scope>
</reference>
<dbReference type="PANTHER" id="PTHR14964">
    <property type="entry name" value="NUCLEAR RECEPTOR BINDING FACTOR 2"/>
    <property type="match status" value="1"/>
</dbReference>
<dbReference type="OrthoDB" id="3694230at2759"/>
<name>A0A3B4CAW1_PYGNA</name>
<keyword evidence="5" id="KW-1185">Reference proteome</keyword>
<dbReference type="OMA" id="AISCHGE"/>
<dbReference type="InterPro" id="IPR039679">
    <property type="entry name" value="NRBF2"/>
</dbReference>
<dbReference type="Ensembl" id="ENSPNAT00000015306.2">
    <property type="protein sequence ID" value="ENSPNAP00000009077.2"/>
    <property type="gene ID" value="ENSPNAG00000014632.2"/>
</dbReference>
<protein>
    <recommendedName>
        <fullName evidence="3">Nuclear receptor-binding factor 2 C-terminal domain-containing protein</fullName>
    </recommendedName>
</protein>
<dbReference type="GO" id="GO:0003676">
    <property type="term" value="F:nucleic acid binding"/>
    <property type="evidence" value="ECO:0007669"/>
    <property type="project" value="InterPro"/>
</dbReference>
<dbReference type="Pfam" id="PF08961">
    <property type="entry name" value="NRBF2"/>
    <property type="match status" value="1"/>
</dbReference>
<feature type="coiled-coil region" evidence="1">
    <location>
        <begin position="126"/>
        <end position="167"/>
    </location>
</feature>
<dbReference type="Gene3D" id="3.30.420.10">
    <property type="entry name" value="Ribonuclease H-like superfamily/Ribonuclease H"/>
    <property type="match status" value="1"/>
</dbReference>
<evidence type="ECO:0000256" key="1">
    <source>
        <dbReference type="SAM" id="Coils"/>
    </source>
</evidence>
<evidence type="ECO:0000313" key="4">
    <source>
        <dbReference type="Ensembl" id="ENSPNAP00000009077.2"/>
    </source>
</evidence>
<dbReference type="STRING" id="42514.ENSPNAP00000009077"/>
<accession>A0A3B4CAW1</accession>
<feature type="region of interest" description="Disordered" evidence="2">
    <location>
        <begin position="77"/>
        <end position="97"/>
    </location>
</feature>
<dbReference type="GO" id="GO:0006914">
    <property type="term" value="P:autophagy"/>
    <property type="evidence" value="ECO:0007669"/>
    <property type="project" value="InterPro"/>
</dbReference>
<dbReference type="GeneTree" id="ENSGT01120000275011"/>
<evidence type="ECO:0000313" key="5">
    <source>
        <dbReference type="Proteomes" id="UP001501920"/>
    </source>
</evidence>
<organism evidence="4 5">
    <name type="scientific">Pygocentrus nattereri</name>
    <name type="common">Red-bellied piranha</name>
    <dbReference type="NCBI Taxonomy" id="42514"/>
    <lineage>
        <taxon>Eukaryota</taxon>
        <taxon>Metazoa</taxon>
        <taxon>Chordata</taxon>
        <taxon>Craniata</taxon>
        <taxon>Vertebrata</taxon>
        <taxon>Euteleostomi</taxon>
        <taxon>Actinopterygii</taxon>
        <taxon>Neopterygii</taxon>
        <taxon>Teleostei</taxon>
        <taxon>Ostariophysi</taxon>
        <taxon>Characiformes</taxon>
        <taxon>Characoidei</taxon>
        <taxon>Pygocentrus</taxon>
    </lineage>
</organism>
<dbReference type="InterPro" id="IPR015056">
    <property type="entry name" value="NRBF2_C"/>
</dbReference>
<reference evidence="4" key="2">
    <citation type="submission" date="2025-08" db="UniProtKB">
        <authorList>
            <consortium name="Ensembl"/>
        </authorList>
    </citation>
    <scope>IDENTIFICATION</scope>
</reference>